<sequence length="244" mass="27015">MPANDIELNGWTAMPLDAGKLFDGRPYRNAPTSITIADIVFPFHDAIVSEIDAFAKDKLPPETYNHSMRVFYFASAILRDQFPEHFITLSSSTLALSCLLHDIGTAPDYLTATRMSFEYYGGLQALRVLDIAGATVNQAEAVCECIIRHQDLGTDGSITFLGQLIQLATIYDNVSDHPHLAGLASIIHADTREDVIRAFPRKGWLGCFAATAEREVALKPWCHTTHLPSFGDKIRGNKLMAQYE</sequence>
<protein>
    <submittedName>
        <fullName evidence="1">Uncharacterized protein</fullName>
    </submittedName>
</protein>
<proteinExistence type="predicted"/>
<evidence type="ECO:0000313" key="1">
    <source>
        <dbReference type="EMBL" id="KAJ3484815.1"/>
    </source>
</evidence>
<dbReference type="EMBL" id="JANAKD010000998">
    <property type="protein sequence ID" value="KAJ3484815.1"/>
    <property type="molecule type" value="Genomic_DNA"/>
</dbReference>
<accession>A0ACC1QQP8</accession>
<dbReference type="Proteomes" id="UP001148737">
    <property type="component" value="Unassembled WGS sequence"/>
</dbReference>
<organism evidence="1 2">
    <name type="scientific">Lecanicillium saksenae</name>
    <dbReference type="NCBI Taxonomy" id="468837"/>
    <lineage>
        <taxon>Eukaryota</taxon>
        <taxon>Fungi</taxon>
        <taxon>Dikarya</taxon>
        <taxon>Ascomycota</taxon>
        <taxon>Pezizomycotina</taxon>
        <taxon>Sordariomycetes</taxon>
        <taxon>Hypocreomycetidae</taxon>
        <taxon>Hypocreales</taxon>
        <taxon>Cordycipitaceae</taxon>
        <taxon>Lecanicillium</taxon>
    </lineage>
</organism>
<comment type="caution">
    <text evidence="1">The sequence shown here is derived from an EMBL/GenBank/DDBJ whole genome shotgun (WGS) entry which is preliminary data.</text>
</comment>
<reference evidence="1" key="1">
    <citation type="submission" date="2022-07" db="EMBL/GenBank/DDBJ databases">
        <title>Genome Sequence of Lecanicillium saksenae.</title>
        <authorList>
            <person name="Buettner E."/>
        </authorList>
    </citation>
    <scope>NUCLEOTIDE SEQUENCE</scope>
    <source>
        <strain evidence="1">VT-O1</strain>
    </source>
</reference>
<evidence type="ECO:0000313" key="2">
    <source>
        <dbReference type="Proteomes" id="UP001148737"/>
    </source>
</evidence>
<gene>
    <name evidence="1" type="ORF">NLG97_g6966</name>
</gene>
<name>A0ACC1QQP8_9HYPO</name>
<keyword evidence="2" id="KW-1185">Reference proteome</keyword>